<comment type="caution">
    <text evidence="1">The sequence shown here is derived from an EMBL/GenBank/DDBJ whole genome shotgun (WGS) entry which is preliminary data.</text>
</comment>
<protein>
    <submittedName>
        <fullName evidence="1">Uncharacterized protein</fullName>
    </submittedName>
</protein>
<accession>A0A3D8GQR8</accession>
<evidence type="ECO:0000313" key="2">
    <source>
        <dbReference type="Proteomes" id="UP000257144"/>
    </source>
</evidence>
<proteinExistence type="predicted"/>
<dbReference type="OrthoDB" id="2754910at2"/>
<reference evidence="1 2" key="1">
    <citation type="submission" date="2018-07" db="EMBL/GenBank/DDBJ databases">
        <title>Bacillus sp. YLB-04 draft genome sequence.</title>
        <authorList>
            <person name="Yu L."/>
            <person name="Tang X."/>
        </authorList>
    </citation>
    <scope>NUCLEOTIDE SEQUENCE [LARGE SCALE GENOMIC DNA]</scope>
    <source>
        <strain evidence="1 2">YLB-04</strain>
    </source>
</reference>
<dbReference type="EMBL" id="QNQT01000003">
    <property type="protein sequence ID" value="RDU36845.1"/>
    <property type="molecule type" value="Genomic_DNA"/>
</dbReference>
<dbReference type="Proteomes" id="UP000257144">
    <property type="component" value="Unassembled WGS sequence"/>
</dbReference>
<dbReference type="RefSeq" id="WP_115451674.1">
    <property type="nucleotide sequence ID" value="NZ_QNQT01000003.1"/>
</dbReference>
<sequence>MYELKLRSIIRLVKSDNPQKRFEGLDQLYEYRQVENLEVQVDVLRDMIIAAAGNFPEPVDKWDNPSYYLTDFVCNFSIEEVVVCLVKNFDGLSIAAKERAIEYLLGTENEEIFHFLEEKIVGLINGTETFTIPIGELTTYPVLARDILDKTLDRLRSEHYKFMMYDLLLCVNSSEVDKGYKKQAVLPILLEDYQAAKVLYLNFDKDYSSKFVYTAWKENYFYIRSRMRLFLTLMKYYFSEESEKELLEALSFNDPFIKTEALLVCLAKNLPFDQTIIADCAENIESAEMAYWELREMDLEHLYPIKEGKQPHLAKTRLFSTIVNFPEDEDGATHFPENIRIIDKVETENYYGQPIRFYMMGFKELDREFIGWAGAFALEDGDDTAHLWDGTYTEFEELDSMSIEGHKEAFFKRREEVKSEVENSVFYESKPRLSKGMWFFYGLLIMHWIRNAMRGFEGPLLPSLLFTLAGVALTINELKKNKTKSISIVGHELILQDGKKREGILLHEIERVEYTKRHVLVYGQESKPAMKFPLAWVRYEVFSHHMRELTGHLRQGPYIQP</sequence>
<organism evidence="1 2">
    <name type="scientific">Neobacillus piezotolerans</name>
    <dbReference type="NCBI Taxonomy" id="2259171"/>
    <lineage>
        <taxon>Bacteria</taxon>
        <taxon>Bacillati</taxon>
        <taxon>Bacillota</taxon>
        <taxon>Bacilli</taxon>
        <taxon>Bacillales</taxon>
        <taxon>Bacillaceae</taxon>
        <taxon>Neobacillus</taxon>
    </lineage>
</organism>
<dbReference type="AlphaFoldDB" id="A0A3D8GQR8"/>
<gene>
    <name evidence="1" type="ORF">DRW41_09040</name>
</gene>
<name>A0A3D8GQR8_9BACI</name>
<keyword evidence="2" id="KW-1185">Reference proteome</keyword>
<evidence type="ECO:0000313" key="1">
    <source>
        <dbReference type="EMBL" id="RDU36845.1"/>
    </source>
</evidence>